<dbReference type="InterPro" id="IPR043519">
    <property type="entry name" value="NT_sf"/>
</dbReference>
<dbReference type="GO" id="GO:0008893">
    <property type="term" value="F:guanosine-3',5'-bis(diphosphate) 3'-diphosphatase activity"/>
    <property type="evidence" value="ECO:0007669"/>
    <property type="project" value="UniProtKB-EC"/>
</dbReference>
<dbReference type="PANTHER" id="PTHR21262">
    <property type="entry name" value="GUANOSINE-3',5'-BIS DIPHOSPHATE 3'-PYROPHOSPHOHYDROLASE"/>
    <property type="match status" value="1"/>
</dbReference>
<dbReference type="InterPro" id="IPR033655">
    <property type="entry name" value="TGS_RelA/SpoT"/>
</dbReference>
<dbReference type="FunFam" id="3.30.460.10:FF:000001">
    <property type="entry name" value="GTP pyrophosphokinase RelA"/>
    <property type="match status" value="1"/>
</dbReference>
<dbReference type="FunFam" id="3.10.20.30:FF:000002">
    <property type="entry name" value="GTP pyrophosphokinase (RelA/SpoT)"/>
    <property type="match status" value="1"/>
</dbReference>
<evidence type="ECO:0000259" key="4">
    <source>
        <dbReference type="PROSITE" id="PS51831"/>
    </source>
</evidence>
<dbReference type="PROSITE" id="PS51880">
    <property type="entry name" value="TGS"/>
    <property type="match status" value="1"/>
</dbReference>
<dbReference type="FunFam" id="1.10.3210.10:FF:000001">
    <property type="entry name" value="GTP pyrophosphokinase RelA"/>
    <property type="match status" value="1"/>
</dbReference>
<dbReference type="InterPro" id="IPR012675">
    <property type="entry name" value="Beta-grasp_dom_sf"/>
</dbReference>
<feature type="domain" description="TGS" evidence="5">
    <location>
        <begin position="424"/>
        <end position="485"/>
    </location>
</feature>
<evidence type="ECO:0000259" key="5">
    <source>
        <dbReference type="PROSITE" id="PS51880"/>
    </source>
</evidence>
<gene>
    <name evidence="6" type="primary">rsh</name>
    <name evidence="6" type="ORF">SCFA_920006</name>
</gene>
<dbReference type="Gene3D" id="1.10.3210.10">
    <property type="entry name" value="Hypothetical protein af1432"/>
    <property type="match status" value="1"/>
</dbReference>
<dbReference type="SUPFAM" id="SSF81301">
    <property type="entry name" value="Nucleotidyltransferase"/>
    <property type="match status" value="1"/>
</dbReference>
<dbReference type="Pfam" id="PF02824">
    <property type="entry name" value="TGS"/>
    <property type="match status" value="1"/>
</dbReference>
<dbReference type="CDD" id="cd05399">
    <property type="entry name" value="NT_Rel-Spo_like"/>
    <property type="match status" value="1"/>
</dbReference>
<dbReference type="InterPro" id="IPR012676">
    <property type="entry name" value="TGS-like"/>
</dbReference>
<dbReference type="GO" id="GO:0015969">
    <property type="term" value="P:guanosine tetraphosphate metabolic process"/>
    <property type="evidence" value="ECO:0007669"/>
    <property type="project" value="InterPro"/>
</dbReference>
<dbReference type="PROSITE" id="PS51671">
    <property type="entry name" value="ACT"/>
    <property type="match status" value="1"/>
</dbReference>
<dbReference type="SMART" id="SM00471">
    <property type="entry name" value="HDc"/>
    <property type="match status" value="1"/>
</dbReference>
<dbReference type="GO" id="GO:0005886">
    <property type="term" value="C:plasma membrane"/>
    <property type="evidence" value="ECO:0007669"/>
    <property type="project" value="TreeGrafter"/>
</dbReference>
<dbReference type="PROSITE" id="PS50889">
    <property type="entry name" value="S4"/>
    <property type="match status" value="1"/>
</dbReference>
<dbReference type="SUPFAM" id="SSF81271">
    <property type="entry name" value="TGS-like"/>
    <property type="match status" value="1"/>
</dbReference>
<dbReference type="EC" id="2.7.6.5" evidence="6"/>
<dbReference type="InterPro" id="IPR002912">
    <property type="entry name" value="ACT_dom"/>
</dbReference>
<comment type="similarity">
    <text evidence="1">Belongs to the RelA/SpoT family.</text>
</comment>
<name>A0A485M6H9_9ZZZZ</name>
<dbReference type="NCBIfam" id="TIGR00691">
    <property type="entry name" value="spoT_relA"/>
    <property type="match status" value="1"/>
</dbReference>
<dbReference type="EC" id="3.1.7.2" evidence="6"/>
<evidence type="ECO:0000259" key="3">
    <source>
        <dbReference type="PROSITE" id="PS51671"/>
    </source>
</evidence>
<dbReference type="Gene3D" id="3.30.70.260">
    <property type="match status" value="1"/>
</dbReference>
<proteinExistence type="inferred from homology"/>
<dbReference type="GO" id="GO:0016301">
    <property type="term" value="F:kinase activity"/>
    <property type="evidence" value="ECO:0007669"/>
    <property type="project" value="UniProtKB-KW"/>
</dbReference>
<dbReference type="InterPro" id="IPR003607">
    <property type="entry name" value="HD/PDEase_dom"/>
</dbReference>
<dbReference type="InterPro" id="IPR006674">
    <property type="entry name" value="HD_domain"/>
</dbReference>
<organism evidence="6">
    <name type="scientific">anaerobic digester metagenome</name>
    <dbReference type="NCBI Taxonomy" id="1263854"/>
    <lineage>
        <taxon>unclassified sequences</taxon>
        <taxon>metagenomes</taxon>
        <taxon>ecological metagenomes</taxon>
    </lineage>
</organism>
<dbReference type="CDD" id="cd04876">
    <property type="entry name" value="ACT_RelA-SpoT"/>
    <property type="match status" value="1"/>
</dbReference>
<dbReference type="Pfam" id="PF13291">
    <property type="entry name" value="ACT_4"/>
    <property type="match status" value="1"/>
</dbReference>
<dbReference type="SUPFAM" id="SSF109604">
    <property type="entry name" value="HD-domain/PDEase-like"/>
    <property type="match status" value="1"/>
</dbReference>
<feature type="domain" description="HD" evidence="4">
    <location>
        <begin position="84"/>
        <end position="183"/>
    </location>
</feature>
<dbReference type="EMBL" id="CAADRN010000397">
    <property type="protein sequence ID" value="VFU19671.1"/>
    <property type="molecule type" value="Genomic_DNA"/>
</dbReference>
<dbReference type="Pfam" id="PF19296">
    <property type="entry name" value="RelA_AH_RIS"/>
    <property type="match status" value="1"/>
</dbReference>
<dbReference type="PROSITE" id="PS51831">
    <property type="entry name" value="HD"/>
    <property type="match status" value="1"/>
</dbReference>
<sequence length="771" mass="88474">MIIMENLACLSSGAYIDSQAENSKPETKGVPVKPQDPDHKEALEELYRLIKVYNSKVDVTAIQAAYEYAERAHREQKRFSGEPYIVHPLEVAKILAELELDPETIIAGLLHDVVEDTGITLGDLAERFGNEVTLLVDGVTKLSRIEFKSKEEQQAENLRKMFLAMAKDIRVILIKLADRLHNLRTLKYHPEPKQVEIAKETLEIFAPLAHRLGIYRIKWELEDLSFRFKEPERYFELVKNIAETRKKREENINYVIAILMKKLKTMGVSAEIEGRPKHLYSINEKMIEQKVELNEIYDVMAVRCLVETVRDCYATLGIVHTMWTPIPGRFKDFIAMPKSNMYQSLHTTVVGPLGEPLEIQIRTMEMHRTAEYGIAAHWRYKEGSKGDREFDKKLAWLRQLLDWQHDLRDAREFMENLKIDLFADAVFVFSPKGDVLELPAGSVPLDFAYRIHTDVGHRCIGAKVNGRIVPLDYVLKNGDIVEILTSKNSAPKRDWLNIVKTSQSRTKIKQWFKKESREENILKGREFLEREARKQGLEAEFLRPEKLLEIGKKFSFFNLEEIFAAIGDGVITANSILSKIRLEEAKTEKRGLLAEEVQALKNEIRPSSGWGKPTQGIRVKGVDNLLVRLSHCCNPVPGDPILGYITRGRGISIHRSDCRNIITYMQSERERLVEVAWDEEFTDPFQVKLEINGMDRSGFLSDVMAVLVDMKISANWVTARGKKDGGAVIDLVLEMKGLEQLEHIMNRIKRIKDVYDVKRVSFNGQPQNPLN</sequence>
<dbReference type="AlphaFoldDB" id="A0A485M6H9"/>
<evidence type="ECO:0000256" key="2">
    <source>
        <dbReference type="ARBA" id="ARBA00025704"/>
    </source>
</evidence>
<dbReference type="InterPro" id="IPR007685">
    <property type="entry name" value="RelA_SpoT"/>
</dbReference>
<dbReference type="InterPro" id="IPR045600">
    <property type="entry name" value="RelA/SpoT_AH_RIS"/>
</dbReference>
<protein>
    <submittedName>
        <fullName evidence="6">GTP pyrophosphokinase (RelA/SpoT)</fullName>
        <ecNumber evidence="6">2.7.6.5</ecNumber>
        <ecNumber evidence="6">3.1.7.2</ecNumber>
    </submittedName>
</protein>
<keyword evidence="6" id="KW-0808">Transferase</keyword>
<dbReference type="Pfam" id="PF04607">
    <property type="entry name" value="RelA_SpoT"/>
    <property type="match status" value="1"/>
</dbReference>
<dbReference type="InterPro" id="IPR045865">
    <property type="entry name" value="ACT-like_dom_sf"/>
</dbReference>
<dbReference type="Gene3D" id="3.30.460.10">
    <property type="entry name" value="Beta Polymerase, domain 2"/>
    <property type="match status" value="1"/>
</dbReference>
<dbReference type="Pfam" id="PF13328">
    <property type="entry name" value="HD_4"/>
    <property type="match status" value="1"/>
</dbReference>
<comment type="pathway">
    <text evidence="2">Purine metabolism.</text>
</comment>
<reference evidence="6" key="1">
    <citation type="submission" date="2019-03" db="EMBL/GenBank/DDBJ databases">
        <authorList>
            <person name="Hao L."/>
        </authorList>
    </citation>
    <scope>NUCLEOTIDE SEQUENCE</scope>
</reference>
<accession>A0A485M6H9</accession>
<evidence type="ECO:0000256" key="1">
    <source>
        <dbReference type="ARBA" id="ARBA00007476"/>
    </source>
</evidence>
<dbReference type="PANTHER" id="PTHR21262:SF31">
    <property type="entry name" value="GTP PYROPHOSPHOKINASE"/>
    <property type="match status" value="1"/>
</dbReference>
<feature type="domain" description="ACT" evidence="3">
    <location>
        <begin position="688"/>
        <end position="762"/>
    </location>
</feature>
<dbReference type="InterPro" id="IPR004095">
    <property type="entry name" value="TGS"/>
</dbReference>
<dbReference type="SMART" id="SM00954">
    <property type="entry name" value="RelA_SpoT"/>
    <property type="match status" value="1"/>
</dbReference>
<dbReference type="CDD" id="cd00077">
    <property type="entry name" value="HDc"/>
    <property type="match status" value="1"/>
</dbReference>
<evidence type="ECO:0000313" key="6">
    <source>
        <dbReference type="EMBL" id="VFU19671.1"/>
    </source>
</evidence>
<dbReference type="Gene3D" id="3.10.20.30">
    <property type="match status" value="1"/>
</dbReference>
<keyword evidence="6" id="KW-0378">Hydrolase</keyword>
<dbReference type="GO" id="GO:0008728">
    <property type="term" value="F:GTP diphosphokinase activity"/>
    <property type="evidence" value="ECO:0007669"/>
    <property type="project" value="UniProtKB-EC"/>
</dbReference>
<dbReference type="SUPFAM" id="SSF55021">
    <property type="entry name" value="ACT-like"/>
    <property type="match status" value="1"/>
</dbReference>
<dbReference type="InterPro" id="IPR004811">
    <property type="entry name" value="RelA/Spo_fam"/>
</dbReference>
<keyword evidence="6" id="KW-0418">Kinase</keyword>
<dbReference type="CDD" id="cd01668">
    <property type="entry name" value="TGS_RSH"/>
    <property type="match status" value="1"/>
</dbReference>